<gene>
    <name evidence="1" type="ORF">K8V47_06675</name>
</gene>
<dbReference type="GO" id="GO:0006974">
    <property type="term" value="P:DNA damage response"/>
    <property type="evidence" value="ECO:0007669"/>
    <property type="project" value="TreeGrafter"/>
</dbReference>
<dbReference type="InterPro" id="IPR007497">
    <property type="entry name" value="SIMPL/DUF541"/>
</dbReference>
<dbReference type="PIRSF" id="PIRSF029033">
    <property type="entry name" value="UCP029033"/>
    <property type="match status" value="1"/>
</dbReference>
<name>A0A4Q0U8F9_9BACT</name>
<dbReference type="InterPro" id="IPR052022">
    <property type="entry name" value="26kDa_periplasmic_antigen"/>
</dbReference>
<protein>
    <submittedName>
        <fullName evidence="1">SIMPL domain-containing protein</fullName>
    </submittedName>
</protein>
<sequence>MKNRQNIAGPLLIAVGLLALGLAVKAGIDNFSHRDRVVTVRGLCEKDVEANQVVWPIVTKEMGNDLPTLYDRILTTNEKIKTFLTANGISPDEIAVNPPRVEDRKANVYDNSTLITERYRVTNVIVVTSSKVKQVNELIKKQTELMRQGIAVMADNYEYPTTYSYTALNDIKPEMITEATKAAREAADRFAADSGSHLGKIKTASQGQFSIVDHDRYTPYIKTVRVVNSITYYLED</sequence>
<reference evidence="1" key="1">
    <citation type="journal article" date="2021" name="PeerJ">
        <title>Extensive microbial diversity within the chicken gut microbiome revealed by metagenomics and culture.</title>
        <authorList>
            <person name="Gilroy R."/>
            <person name="Ravi A."/>
            <person name="Getino M."/>
            <person name="Pursley I."/>
            <person name="Horton D.L."/>
            <person name="Alikhan N.F."/>
            <person name="Baker D."/>
            <person name="Gharbi K."/>
            <person name="Hall N."/>
            <person name="Watson M."/>
            <person name="Adriaenssens E.M."/>
            <person name="Foster-Nyarko E."/>
            <person name="Jarju S."/>
            <person name="Secka A."/>
            <person name="Antonio M."/>
            <person name="Oren A."/>
            <person name="Chaudhuri R.R."/>
            <person name="La Ragione R."/>
            <person name="Hildebrand F."/>
            <person name="Pallen M.J."/>
        </authorList>
    </citation>
    <scope>NUCLEOTIDE SEQUENCE</scope>
    <source>
        <strain evidence="1">4100</strain>
    </source>
</reference>
<dbReference type="InterPro" id="IPR016907">
    <property type="entry name" value="UCP029033"/>
</dbReference>
<accession>A0A4Q0U8F9</accession>
<evidence type="ECO:0000313" key="2">
    <source>
        <dbReference type="Proteomes" id="UP000711407"/>
    </source>
</evidence>
<reference evidence="1" key="2">
    <citation type="submission" date="2021-09" db="EMBL/GenBank/DDBJ databases">
        <authorList>
            <person name="Gilroy R."/>
        </authorList>
    </citation>
    <scope>NUCLEOTIDE SEQUENCE</scope>
    <source>
        <strain evidence="1">4100</strain>
    </source>
</reference>
<comment type="caution">
    <text evidence="1">The sequence shown here is derived from an EMBL/GenBank/DDBJ whole genome shotgun (WGS) entry which is preliminary data.</text>
</comment>
<proteinExistence type="predicted"/>
<dbReference type="AlphaFoldDB" id="A0A4Q0U8F9"/>
<dbReference type="PANTHER" id="PTHR34387:SF2">
    <property type="entry name" value="SLR1258 PROTEIN"/>
    <property type="match status" value="1"/>
</dbReference>
<dbReference type="Pfam" id="PF04402">
    <property type="entry name" value="SIMPL"/>
    <property type="match status" value="1"/>
</dbReference>
<dbReference type="EMBL" id="DYXT01000034">
    <property type="protein sequence ID" value="HJE39422.1"/>
    <property type="molecule type" value="Genomic_DNA"/>
</dbReference>
<dbReference type="PANTHER" id="PTHR34387">
    <property type="entry name" value="SLR1258 PROTEIN"/>
    <property type="match status" value="1"/>
</dbReference>
<organism evidence="1 2">
    <name type="scientific">Candidatus Amulumruptor caecigallinarius</name>
    <dbReference type="NCBI Taxonomy" id="2109911"/>
    <lineage>
        <taxon>Bacteria</taxon>
        <taxon>Pseudomonadati</taxon>
        <taxon>Bacteroidota</taxon>
        <taxon>Bacteroidia</taxon>
        <taxon>Bacteroidales</taxon>
        <taxon>Muribaculaceae</taxon>
        <taxon>Candidatus Amulumruptor</taxon>
    </lineage>
</organism>
<dbReference type="Proteomes" id="UP000711407">
    <property type="component" value="Unassembled WGS sequence"/>
</dbReference>
<evidence type="ECO:0000313" key="1">
    <source>
        <dbReference type="EMBL" id="HJE39422.1"/>
    </source>
</evidence>